<evidence type="ECO:0000313" key="3">
    <source>
        <dbReference type="Proteomes" id="UP000654367"/>
    </source>
</evidence>
<reference evidence="3" key="1">
    <citation type="journal article" date="2019" name="Int. J. Syst. Evol. Microbiol.">
        <title>The Global Catalogue of Microorganisms (GCM) 10K type strain sequencing project: providing services to taxonomists for standard genome sequencing and annotation.</title>
        <authorList>
            <consortium name="The Broad Institute Genomics Platform"/>
            <consortium name="The Broad Institute Genome Sequencing Center for Infectious Disease"/>
            <person name="Wu L."/>
            <person name="Ma J."/>
        </authorList>
    </citation>
    <scope>NUCLEOTIDE SEQUENCE [LARGE SCALE GENOMIC DNA]</scope>
    <source>
        <strain evidence="3">JCM 32304</strain>
    </source>
</reference>
<dbReference type="SUPFAM" id="SSF52317">
    <property type="entry name" value="Class I glutamine amidotransferase-like"/>
    <property type="match status" value="1"/>
</dbReference>
<dbReference type="EMBL" id="BMQV01000009">
    <property type="protein sequence ID" value="GGP47807.1"/>
    <property type="molecule type" value="Genomic_DNA"/>
</dbReference>
<dbReference type="PANTHER" id="PTHR10224:SF12">
    <property type="entry name" value="GLYOXALASE ELBB"/>
    <property type="match status" value="1"/>
</dbReference>
<dbReference type="NCBIfam" id="NF008747">
    <property type="entry name" value="PRK11780.1"/>
    <property type="match status" value="1"/>
</dbReference>
<keyword evidence="1" id="KW-0456">Lyase</keyword>
<proteinExistence type="inferred from homology"/>
<gene>
    <name evidence="2" type="primary">elbB</name>
    <name evidence="2" type="ORF">GCM10009409_13030</name>
</gene>
<dbReference type="PANTHER" id="PTHR10224">
    <property type="entry name" value="ES1 PROTEIN HOMOLOG, MITOCHONDRIAL"/>
    <property type="match status" value="1"/>
</dbReference>
<keyword evidence="3" id="KW-1185">Reference proteome</keyword>
<dbReference type="InterPro" id="IPR029062">
    <property type="entry name" value="Class_I_gatase-like"/>
</dbReference>
<comment type="caution">
    <text evidence="2">The sequence shown here is derived from an EMBL/GenBank/DDBJ whole genome shotgun (WGS) entry which is preliminary data.</text>
</comment>
<comment type="catalytic activity">
    <reaction evidence="1">
        <text>glyoxal + H2O = glycolate + H(+)</text>
        <dbReference type="Rhea" id="RHEA:51672"/>
        <dbReference type="ChEBI" id="CHEBI:15377"/>
        <dbReference type="ChEBI" id="CHEBI:15378"/>
        <dbReference type="ChEBI" id="CHEBI:29805"/>
        <dbReference type="ChEBI" id="CHEBI:34779"/>
    </reaction>
</comment>
<name>A0ABQ2Q3Q0_9GAMM</name>
<protein>
    <recommendedName>
        <fullName evidence="1">Glyoxalase</fullName>
    </recommendedName>
</protein>
<evidence type="ECO:0000313" key="2">
    <source>
        <dbReference type="EMBL" id="GGP47807.1"/>
    </source>
</evidence>
<dbReference type="Proteomes" id="UP000654367">
    <property type="component" value="Unassembled WGS sequence"/>
</dbReference>
<comment type="similarity">
    <text evidence="1">Belongs to the peptidase C56 family.</text>
</comment>
<dbReference type="InterPro" id="IPR026041">
    <property type="entry name" value="ElbB"/>
</dbReference>
<dbReference type="RefSeq" id="WP_188918502.1">
    <property type="nucleotide sequence ID" value="NZ_BMQV01000009.1"/>
</dbReference>
<dbReference type="CDD" id="cd03133">
    <property type="entry name" value="GATase1_ES1"/>
    <property type="match status" value="1"/>
</dbReference>
<comment type="function">
    <text evidence="1">Displays glyoxalase activity, catalyzing the conversion of glyoxal to glycolate.</text>
</comment>
<dbReference type="Gene3D" id="3.40.50.880">
    <property type="match status" value="1"/>
</dbReference>
<dbReference type="PIRSF" id="PIRSF006320">
    <property type="entry name" value="Elb2"/>
    <property type="match status" value="1"/>
</dbReference>
<accession>A0ABQ2Q3Q0</accession>
<organism evidence="2 3">
    <name type="scientific">Shewanella saliphila</name>
    <dbReference type="NCBI Taxonomy" id="2282698"/>
    <lineage>
        <taxon>Bacteria</taxon>
        <taxon>Pseudomonadati</taxon>
        <taxon>Pseudomonadota</taxon>
        <taxon>Gammaproteobacteria</taxon>
        <taxon>Alteromonadales</taxon>
        <taxon>Shewanellaceae</taxon>
        <taxon>Shewanella</taxon>
    </lineage>
</organism>
<evidence type="ECO:0000256" key="1">
    <source>
        <dbReference type="PIRNR" id="PIRNR006320"/>
    </source>
</evidence>
<sequence length="218" mass="23304">MKKIAVLLSGCGVFDGTEVHEAVLSLLAITRAGAQYQCFAPDINQMHVVNHLTGEVDTEETRNVLVESARIARGEVLNASSLDINDYDGLVIPGGFGAAKNLSNFATTGSSCHINPIVETFIREFALARKPVGFVCISPVMIPHIYGQGALGTIGNDSDIAHAFNEMGGKHQEVTVEDIVVDEANKVVSTPAYMLATSVLEAHIGIEKLVNKVLEMID</sequence>